<protein>
    <submittedName>
        <fullName evidence="1">Uncharacterized protein</fullName>
    </submittedName>
</protein>
<dbReference type="GO" id="GO:0007346">
    <property type="term" value="P:regulation of mitotic cell cycle"/>
    <property type="evidence" value="ECO:0007669"/>
    <property type="project" value="InterPro"/>
</dbReference>
<organism evidence="1 2">
    <name type="scientific">Olea europaea subsp. europaea</name>
    <dbReference type="NCBI Taxonomy" id="158383"/>
    <lineage>
        <taxon>Eukaryota</taxon>
        <taxon>Viridiplantae</taxon>
        <taxon>Streptophyta</taxon>
        <taxon>Embryophyta</taxon>
        <taxon>Tracheophyta</taxon>
        <taxon>Spermatophyta</taxon>
        <taxon>Magnoliopsida</taxon>
        <taxon>eudicotyledons</taxon>
        <taxon>Gunneridae</taxon>
        <taxon>Pentapetalae</taxon>
        <taxon>asterids</taxon>
        <taxon>lamiids</taxon>
        <taxon>Lamiales</taxon>
        <taxon>Oleaceae</taxon>
        <taxon>Oleeae</taxon>
        <taxon>Olea</taxon>
    </lineage>
</organism>
<dbReference type="InterPro" id="IPR039326">
    <property type="entry name" value="Patronus"/>
</dbReference>
<evidence type="ECO:0000313" key="1">
    <source>
        <dbReference type="EMBL" id="CAA2990303.1"/>
    </source>
</evidence>
<name>A0A8S0SFR3_OLEEU</name>
<proteinExistence type="predicted"/>
<dbReference type="PANTHER" id="PTHR35125">
    <property type="entry name" value="NEURON NAVIGATOR 1-LIKE-RELATED"/>
    <property type="match status" value="1"/>
</dbReference>
<dbReference type="Proteomes" id="UP000594638">
    <property type="component" value="Unassembled WGS sequence"/>
</dbReference>
<keyword evidence="2" id="KW-1185">Reference proteome</keyword>
<dbReference type="Gramene" id="OE9A074250T1">
    <property type="protein sequence ID" value="OE9A074250C1"/>
    <property type="gene ID" value="OE9A074250"/>
</dbReference>
<comment type="caution">
    <text evidence="1">The sequence shown here is derived from an EMBL/GenBank/DDBJ whole genome shotgun (WGS) entry which is preliminary data.</text>
</comment>
<evidence type="ECO:0000313" key="2">
    <source>
        <dbReference type="Proteomes" id="UP000594638"/>
    </source>
</evidence>
<accession>A0A8S0SFR3</accession>
<reference evidence="1 2" key="1">
    <citation type="submission" date="2019-12" db="EMBL/GenBank/DDBJ databases">
        <authorList>
            <person name="Alioto T."/>
            <person name="Alioto T."/>
            <person name="Gomez Garrido J."/>
        </authorList>
    </citation>
    <scope>NUCLEOTIDE SEQUENCE [LARGE SCALE GENOMIC DNA]</scope>
</reference>
<dbReference type="EMBL" id="CACTIH010004244">
    <property type="protein sequence ID" value="CAA2990303.1"/>
    <property type="molecule type" value="Genomic_DNA"/>
</dbReference>
<sequence length="101" mass="10819">MATSASHLIQDQNLNILSIGATLGGKTGVTKADNKGGLGGRKALNDVSNSRNATVLRTKKDLSVSKTKSVVGGKWVVEKHLVILRTPLSHPCKQFQRRVKS</sequence>
<dbReference type="OrthoDB" id="1902316at2759"/>
<gene>
    <name evidence="1" type="ORF">OLEA9_A074250</name>
</gene>
<dbReference type="PANTHER" id="PTHR35125:SF2">
    <property type="entry name" value="PROTEIN PATRONUS 2-LIKE"/>
    <property type="match status" value="1"/>
</dbReference>
<dbReference type="AlphaFoldDB" id="A0A8S0SFR3"/>